<dbReference type="OrthoDB" id="6190788at2"/>
<evidence type="ECO:0000313" key="4">
    <source>
        <dbReference type="EMBL" id="SEW43694.1"/>
    </source>
</evidence>
<protein>
    <submittedName>
        <fullName evidence="4">Histidine kinase</fullName>
    </submittedName>
</protein>
<dbReference type="GO" id="GO:0016020">
    <property type="term" value="C:membrane"/>
    <property type="evidence" value="ECO:0007669"/>
    <property type="project" value="InterPro"/>
</dbReference>
<dbReference type="InterPro" id="IPR050640">
    <property type="entry name" value="Bact_2-comp_sensor_kinase"/>
</dbReference>
<proteinExistence type="predicted"/>
<evidence type="ECO:0000259" key="3">
    <source>
        <dbReference type="Pfam" id="PF06580"/>
    </source>
</evidence>
<keyword evidence="5" id="KW-1185">Reference proteome</keyword>
<sequence>MNYSLKITKIFILSLLVTAYQNSLCAFQKEPDVELKARYDSLNEDFNRYFFSSTPSLSAEEFGLSFISEADRLMKDVDKHERPDLYFSVKDIVYYYYTFQKDTIMSFTVLNEMIRESKELGLPRVEVNTLNKKGVEYMVLDAHDSALSNFNKAVYLARQNGFEELLGYTYNSMAIVYQKMFDFQGAMRKFHQALIYLSPKKNLGMVAVVHGNLGGIHSYLQNGDSVIYYADKLQALNKQLNSDRHTSEALGLFMAGSYLIKNYKQALAYADSVAGMIENGRYTGALYNAKYYLSKTMFELGDRDAAYALAKEAVDLVHANGYTRGEIQYVRWLIELDKHFGEYEIALNRSELLAGVLDSLNSLRSEQRLQLLLINNELENRDKDITALNTHLRIDEQRIYYQNLLIVLGGLFSVLLFTAFFVFYRRRVTLQRVLAKEAQSRLLLSQLEPHFVFNAMASIQYYLLEGNNVNLALGYLQKFSRLIRKVLESTRSNLISLQDELDTLNFYLEVHQQRLNHSFTFYFEVDLEDDDYSLLIPPMFVQPFIENAIEYGVKGSGKNEIIVGFCQEGDMLIVTIDDNGPGLGNSHVKSKDHRSQATQITLERIDVLKKLHKREASFSVVNRQDNEGVVTGVRVQLKLPIFNNPI</sequence>
<dbReference type="Pfam" id="PF06580">
    <property type="entry name" value="His_kinase"/>
    <property type="match status" value="1"/>
</dbReference>
<accession>A0A1I0RQY1</accession>
<keyword evidence="1" id="KW-0812">Transmembrane</keyword>
<reference evidence="5" key="1">
    <citation type="submission" date="2016-10" db="EMBL/GenBank/DDBJ databases">
        <authorList>
            <person name="Varghese N."/>
            <person name="Submissions S."/>
        </authorList>
    </citation>
    <scope>NUCLEOTIDE SEQUENCE [LARGE SCALE GENOMIC DNA]</scope>
    <source>
        <strain evidence="5">CGMCC 1.12402</strain>
    </source>
</reference>
<keyword evidence="1" id="KW-0472">Membrane</keyword>
<dbReference type="GeneID" id="99988638"/>
<name>A0A1I0RQY1_9BACT</name>
<keyword evidence="4" id="KW-0808">Transferase</keyword>
<feature type="domain" description="Signal transduction histidine kinase internal region" evidence="3">
    <location>
        <begin position="439"/>
        <end position="518"/>
    </location>
</feature>
<dbReference type="EMBL" id="FOIR01000006">
    <property type="protein sequence ID" value="SEW43694.1"/>
    <property type="molecule type" value="Genomic_DNA"/>
</dbReference>
<feature type="transmembrane region" description="Helical" evidence="1">
    <location>
        <begin position="399"/>
        <end position="424"/>
    </location>
</feature>
<dbReference type="PANTHER" id="PTHR34220:SF7">
    <property type="entry name" value="SENSOR HISTIDINE KINASE YPDA"/>
    <property type="match status" value="1"/>
</dbReference>
<keyword evidence="1" id="KW-1133">Transmembrane helix</keyword>
<dbReference type="Gene3D" id="1.25.40.10">
    <property type="entry name" value="Tetratricopeptide repeat domain"/>
    <property type="match status" value="1"/>
</dbReference>
<organism evidence="4 5">
    <name type="scientific">Roseivirga pacifica</name>
    <dbReference type="NCBI Taxonomy" id="1267423"/>
    <lineage>
        <taxon>Bacteria</taxon>
        <taxon>Pseudomonadati</taxon>
        <taxon>Bacteroidota</taxon>
        <taxon>Cytophagia</taxon>
        <taxon>Cytophagales</taxon>
        <taxon>Roseivirgaceae</taxon>
        <taxon>Roseivirga</taxon>
    </lineage>
</organism>
<dbReference type="SUPFAM" id="SSF55874">
    <property type="entry name" value="ATPase domain of HSP90 chaperone/DNA topoisomerase II/histidine kinase"/>
    <property type="match status" value="1"/>
</dbReference>
<dbReference type="GO" id="GO:0000155">
    <property type="term" value="F:phosphorelay sensor kinase activity"/>
    <property type="evidence" value="ECO:0007669"/>
    <property type="project" value="InterPro"/>
</dbReference>
<dbReference type="RefSeq" id="WP_090261154.1">
    <property type="nucleotide sequence ID" value="NZ_FOIR01000006.1"/>
</dbReference>
<feature type="chain" id="PRO_5011692524" evidence="2">
    <location>
        <begin position="20"/>
        <end position="646"/>
    </location>
</feature>
<dbReference type="STRING" id="1267423.SAMN05216290_3973"/>
<feature type="signal peptide" evidence="2">
    <location>
        <begin position="1"/>
        <end position="19"/>
    </location>
</feature>
<dbReference type="SMART" id="SM00028">
    <property type="entry name" value="TPR"/>
    <property type="match status" value="3"/>
</dbReference>
<dbReference type="AlphaFoldDB" id="A0A1I0RQY1"/>
<gene>
    <name evidence="4" type="ORF">SAMN05216290_3973</name>
</gene>
<dbReference type="InterPro" id="IPR011990">
    <property type="entry name" value="TPR-like_helical_dom_sf"/>
</dbReference>
<evidence type="ECO:0000313" key="5">
    <source>
        <dbReference type="Proteomes" id="UP000199437"/>
    </source>
</evidence>
<dbReference type="InterPro" id="IPR019734">
    <property type="entry name" value="TPR_rpt"/>
</dbReference>
<dbReference type="InterPro" id="IPR036890">
    <property type="entry name" value="HATPase_C_sf"/>
</dbReference>
<dbReference type="SUPFAM" id="SSF48452">
    <property type="entry name" value="TPR-like"/>
    <property type="match status" value="1"/>
</dbReference>
<evidence type="ECO:0000256" key="2">
    <source>
        <dbReference type="SAM" id="SignalP"/>
    </source>
</evidence>
<dbReference type="Proteomes" id="UP000199437">
    <property type="component" value="Unassembled WGS sequence"/>
</dbReference>
<dbReference type="Gene3D" id="3.30.565.10">
    <property type="entry name" value="Histidine kinase-like ATPase, C-terminal domain"/>
    <property type="match status" value="1"/>
</dbReference>
<keyword evidence="4" id="KW-0418">Kinase</keyword>
<dbReference type="PANTHER" id="PTHR34220">
    <property type="entry name" value="SENSOR HISTIDINE KINASE YPDA"/>
    <property type="match status" value="1"/>
</dbReference>
<keyword evidence="2" id="KW-0732">Signal</keyword>
<dbReference type="InterPro" id="IPR010559">
    <property type="entry name" value="Sig_transdc_His_kin_internal"/>
</dbReference>
<evidence type="ECO:0000256" key="1">
    <source>
        <dbReference type="SAM" id="Phobius"/>
    </source>
</evidence>